<dbReference type="InterPro" id="IPR003779">
    <property type="entry name" value="CMD-like"/>
</dbReference>
<evidence type="ECO:0000256" key="6">
    <source>
        <dbReference type="HAMAP-Rule" id="MF_01676"/>
    </source>
</evidence>
<dbReference type="GO" id="GO:0006979">
    <property type="term" value="P:response to oxidative stress"/>
    <property type="evidence" value="ECO:0007669"/>
    <property type="project" value="InterPro"/>
</dbReference>
<proteinExistence type="inferred from homology"/>
<evidence type="ECO:0000259" key="7">
    <source>
        <dbReference type="Pfam" id="PF02627"/>
    </source>
</evidence>
<evidence type="ECO:0000256" key="5">
    <source>
        <dbReference type="ARBA" id="ARBA00023284"/>
    </source>
</evidence>
<keyword evidence="4 6" id="KW-1015">Disulfide bond</keyword>
<dbReference type="RefSeq" id="WP_145785143.1">
    <property type="nucleotide sequence ID" value="NZ_JBEZJB010000019.1"/>
</dbReference>
<protein>
    <recommendedName>
        <fullName evidence="6">Alkyl hydroperoxide reductase AhpD</fullName>
        <ecNumber evidence="6">1.11.1.28</ecNumber>
    </recommendedName>
    <alternativeName>
        <fullName evidence="6">Alkylhydroperoxidase AhpD</fullName>
    </alternativeName>
</protein>
<feature type="active site" description="Cysteine sulfenic acid (-SOH) intermediate" evidence="6">
    <location>
        <position position="134"/>
    </location>
</feature>
<evidence type="ECO:0000256" key="4">
    <source>
        <dbReference type="ARBA" id="ARBA00023157"/>
    </source>
</evidence>
<dbReference type="Gene3D" id="1.20.1290.10">
    <property type="entry name" value="AhpD-like"/>
    <property type="match status" value="1"/>
</dbReference>
<feature type="active site" description="Proton donor" evidence="6">
    <location>
        <position position="131"/>
    </location>
</feature>
<dbReference type="PANTHER" id="PTHR33930:SF7">
    <property type="entry name" value="ALKYL HYDROPEROXIDE REDUCTASE AHPD"/>
    <property type="match status" value="1"/>
</dbReference>
<dbReference type="GO" id="GO:0051920">
    <property type="term" value="F:peroxiredoxin activity"/>
    <property type="evidence" value="ECO:0007669"/>
    <property type="project" value="InterPro"/>
</dbReference>
<keyword evidence="9" id="KW-1185">Reference proteome</keyword>
<evidence type="ECO:0000256" key="1">
    <source>
        <dbReference type="ARBA" id="ARBA00022559"/>
    </source>
</evidence>
<dbReference type="NCBIfam" id="TIGR00777">
    <property type="entry name" value="ahpD"/>
    <property type="match status" value="1"/>
</dbReference>
<organism evidence="8 9">
    <name type="scientific">Micromonospora taraxaci</name>
    <dbReference type="NCBI Taxonomy" id="1316803"/>
    <lineage>
        <taxon>Bacteria</taxon>
        <taxon>Bacillati</taxon>
        <taxon>Actinomycetota</taxon>
        <taxon>Actinomycetes</taxon>
        <taxon>Micromonosporales</taxon>
        <taxon>Micromonosporaceae</taxon>
        <taxon>Micromonospora</taxon>
    </lineage>
</organism>
<dbReference type="Pfam" id="PF02627">
    <property type="entry name" value="CMD"/>
    <property type="match status" value="1"/>
</dbReference>
<dbReference type="GO" id="GO:0032843">
    <property type="term" value="F:hydroperoxide reductase activity"/>
    <property type="evidence" value="ECO:0007669"/>
    <property type="project" value="InterPro"/>
</dbReference>
<dbReference type="EC" id="1.11.1.28" evidence="6"/>
<name>A0A561W8Q0_9ACTN</name>
<evidence type="ECO:0000313" key="8">
    <source>
        <dbReference type="EMBL" id="TWG20203.1"/>
    </source>
</evidence>
<dbReference type="GO" id="GO:0015036">
    <property type="term" value="F:disulfide oxidoreductase activity"/>
    <property type="evidence" value="ECO:0007669"/>
    <property type="project" value="TreeGrafter"/>
</dbReference>
<dbReference type="AlphaFoldDB" id="A0A561W8Q0"/>
<feature type="disulfide bond" description="Interchain (with AhpC); in linked form" evidence="6">
    <location>
        <position position="134"/>
    </location>
</feature>
<accession>A0A561W8Q0</accession>
<evidence type="ECO:0000256" key="2">
    <source>
        <dbReference type="ARBA" id="ARBA00022862"/>
    </source>
</evidence>
<dbReference type="EMBL" id="VIWZ01000001">
    <property type="protein sequence ID" value="TWG20203.1"/>
    <property type="molecule type" value="Genomic_DNA"/>
</dbReference>
<feature type="disulfide bond" evidence="6">
    <location>
        <begin position="131"/>
        <end position="134"/>
    </location>
</feature>
<feature type="domain" description="Carboxymuconolactone decarboxylase-like" evidence="7">
    <location>
        <begin position="97"/>
        <end position="175"/>
    </location>
</feature>
<evidence type="ECO:0000313" key="9">
    <source>
        <dbReference type="Proteomes" id="UP000317685"/>
    </source>
</evidence>
<dbReference type="PANTHER" id="PTHR33930">
    <property type="entry name" value="ALKYL HYDROPEROXIDE REDUCTASE AHPD"/>
    <property type="match status" value="1"/>
</dbReference>
<keyword evidence="5 6" id="KW-0676">Redox-active center</keyword>
<comment type="subunit">
    <text evidence="6">Homotrimer.</text>
</comment>
<comment type="catalytic activity">
    <reaction evidence="6">
        <text>N(6)-[(R)-dihydrolipoyl]-L-lysyl-[lipoyl-carrier protein] + a hydroperoxide = N(6)-[(R)-lipoyl]-L-lysyl-[lipoyl-carrier protein] + an alcohol + H2O</text>
        <dbReference type="Rhea" id="RHEA:62636"/>
        <dbReference type="Rhea" id="RHEA-COMP:10502"/>
        <dbReference type="Rhea" id="RHEA-COMP:16355"/>
        <dbReference type="ChEBI" id="CHEBI:15377"/>
        <dbReference type="ChEBI" id="CHEBI:30879"/>
        <dbReference type="ChEBI" id="CHEBI:35924"/>
        <dbReference type="ChEBI" id="CHEBI:83099"/>
        <dbReference type="ChEBI" id="CHEBI:83100"/>
        <dbReference type="EC" id="1.11.1.28"/>
    </reaction>
</comment>
<keyword evidence="3 6" id="KW-0560">Oxidoreductase</keyword>
<comment type="similarity">
    <text evidence="6">Belongs to the AhpD family.</text>
</comment>
<keyword evidence="2 6" id="KW-0049">Antioxidant</keyword>
<reference evidence="8 9" key="1">
    <citation type="submission" date="2019-06" db="EMBL/GenBank/DDBJ databases">
        <title>Sequencing the genomes of 1000 actinobacteria strains.</title>
        <authorList>
            <person name="Klenk H.-P."/>
        </authorList>
    </citation>
    <scope>NUCLEOTIDE SEQUENCE [LARGE SCALE GENOMIC DNA]</scope>
    <source>
        <strain evidence="8 9">DSM 45885</strain>
    </source>
</reference>
<dbReference type="SUPFAM" id="SSF69118">
    <property type="entry name" value="AhpD-like"/>
    <property type="match status" value="1"/>
</dbReference>
<dbReference type="NCBIfam" id="TIGR00778">
    <property type="entry name" value="ahpD_dom"/>
    <property type="match status" value="1"/>
</dbReference>
<keyword evidence="1 6" id="KW-0575">Peroxidase</keyword>
<comment type="caution">
    <text evidence="8">The sequence shown here is derived from an EMBL/GenBank/DDBJ whole genome shotgun (WGS) entry which is preliminary data.</text>
</comment>
<sequence length="183" mass="19074">MGLDAIRAALPEYARDIALNLDTTIGTSLLTPAQAWGAALACAVTARNPVVLREIAAEALGHLGPEGVEAAKAAAAIMAMTNVYYRAKHLIGDERYASMPARLRMRVTARPGVDKGDFKVWCLAVSAIAGCGVCLEVHEKSLRDRGFTGEQVHEALRISAVVHAAAVTLDAEAALAGGTTPSA</sequence>
<dbReference type="OrthoDB" id="9801997at2"/>
<dbReference type="GO" id="GO:0045454">
    <property type="term" value="P:cell redox homeostasis"/>
    <property type="evidence" value="ECO:0007669"/>
    <property type="project" value="TreeGrafter"/>
</dbReference>
<dbReference type="GeneID" id="300131047"/>
<comment type="function">
    <text evidence="6">Antioxidant protein with alkyl hydroperoxidase activity. Required for the reduction of the AhpC active site cysteine residues and for the regeneration of the AhpC enzyme activity.</text>
</comment>
<gene>
    <name evidence="6" type="primary">ahpD</name>
    <name evidence="8" type="ORF">FHU34_115600</name>
</gene>
<dbReference type="InterPro" id="IPR004674">
    <property type="entry name" value="AhpD"/>
</dbReference>
<dbReference type="InterPro" id="IPR004675">
    <property type="entry name" value="AhpD_core"/>
</dbReference>
<dbReference type="HAMAP" id="MF_01676">
    <property type="entry name" value="AhpD"/>
    <property type="match status" value="1"/>
</dbReference>
<dbReference type="InterPro" id="IPR029032">
    <property type="entry name" value="AhpD-like"/>
</dbReference>
<evidence type="ECO:0000256" key="3">
    <source>
        <dbReference type="ARBA" id="ARBA00023002"/>
    </source>
</evidence>
<dbReference type="Proteomes" id="UP000317685">
    <property type="component" value="Unassembled WGS sequence"/>
</dbReference>